<dbReference type="GO" id="GO:0019867">
    <property type="term" value="C:outer membrane"/>
    <property type="evidence" value="ECO:0007669"/>
    <property type="project" value="InterPro"/>
</dbReference>
<dbReference type="PANTHER" id="PTHR30124">
    <property type="entry name" value="MEMBRANE-BOUND LYTIC MUREIN TRANSGLYCOSYLASE A"/>
    <property type="match status" value="1"/>
</dbReference>
<organism evidence="7 8">
    <name type="scientific">Aliarcobacter butzleri L348</name>
    <dbReference type="NCBI Taxonomy" id="1447256"/>
    <lineage>
        <taxon>Bacteria</taxon>
        <taxon>Pseudomonadati</taxon>
        <taxon>Campylobacterota</taxon>
        <taxon>Epsilonproteobacteria</taxon>
        <taxon>Campylobacterales</taxon>
        <taxon>Arcobacteraceae</taxon>
        <taxon>Aliarcobacter</taxon>
    </lineage>
</organism>
<keyword evidence="3" id="KW-0456">Lyase</keyword>
<keyword evidence="4" id="KW-0961">Cell wall biogenesis/degradation</keyword>
<dbReference type="GO" id="GO:0004553">
    <property type="term" value="F:hydrolase activity, hydrolyzing O-glycosyl compounds"/>
    <property type="evidence" value="ECO:0007669"/>
    <property type="project" value="InterPro"/>
</dbReference>
<dbReference type="CDD" id="cd14668">
    <property type="entry name" value="mlta_B"/>
    <property type="match status" value="1"/>
</dbReference>
<feature type="domain" description="Lytic transglycosylase MltA" evidence="6">
    <location>
        <begin position="115"/>
        <end position="268"/>
    </location>
</feature>
<evidence type="ECO:0000313" key="7">
    <source>
        <dbReference type="EMBL" id="KLE00943.1"/>
    </source>
</evidence>
<sequence>MKSLILILFLTFLVTGCSTKKEVFEEEKKEVKNRMEPVSFAEIKGFFEDDLNYALEVFKKDCQKSKKYEQFKSVCQKAQYETDGRKFFIVNFQPYKLYDSNSHDEGTITGYYEPLLYGSLKKSARYKYPVYKIPKNLITSDNANLEGYKSRGKLVGKKIVPYDTRKEIESNPNNPNLEVIAYVDDKFDLFFLHIQGSGKIQLDNGKLINVAYAEQNGRAYTSIGGYLINQGLMTKDEMSVQSMKKFFANNPSKMDYIFNLNESYIFFKISNQGATGALNTILTPKRNLAVDKSYIPLGTPVFLNTQNPVSKQPINQMMVAADVGGAIKGEIRADFFWGFGKDAFEYAGRMKEKGKMYVLLPKN</sequence>
<dbReference type="CDD" id="cd14485">
    <property type="entry name" value="mltA_like_LT_A"/>
    <property type="match status" value="1"/>
</dbReference>
<dbReference type="GO" id="GO:0008933">
    <property type="term" value="F:peptidoglycan lytic transglycosylase activity"/>
    <property type="evidence" value="ECO:0007669"/>
    <property type="project" value="TreeGrafter"/>
</dbReference>
<dbReference type="SMART" id="SM00925">
    <property type="entry name" value="MltA"/>
    <property type="match status" value="1"/>
</dbReference>
<evidence type="ECO:0000256" key="4">
    <source>
        <dbReference type="ARBA" id="ARBA00023316"/>
    </source>
</evidence>
<dbReference type="InterPro" id="IPR036908">
    <property type="entry name" value="RlpA-like_sf"/>
</dbReference>
<dbReference type="GO" id="GO:0009254">
    <property type="term" value="P:peptidoglycan turnover"/>
    <property type="evidence" value="ECO:0007669"/>
    <property type="project" value="InterPro"/>
</dbReference>
<comment type="caution">
    <text evidence="7">The sequence shown here is derived from an EMBL/GenBank/DDBJ whole genome shotgun (WGS) entry which is preliminary data.</text>
</comment>
<proteinExistence type="predicted"/>
<dbReference type="RefSeq" id="WP_046996504.1">
    <property type="nucleotide sequence ID" value="NZ_JAIQ01000077.1"/>
</dbReference>
<reference evidence="7 8" key="1">
    <citation type="submission" date="2014-01" db="EMBL/GenBank/DDBJ databases">
        <title>Development of a Comparative Genomic Fingerprinting Assay for High Resolution Genotyping of Arcobacter butzleri.</title>
        <authorList>
            <person name="Webb A.L."/>
            <person name="Inglis G.D."/>
            <person name="Kruczkiewicz P."/>
            <person name="Selinger L.B."/>
            <person name="Taboada E.N."/>
        </authorList>
    </citation>
    <scope>NUCLEOTIDE SEQUENCE [LARGE SCALE GENOMIC DNA]</scope>
    <source>
        <strain evidence="7 8">L348</strain>
    </source>
</reference>
<keyword evidence="7" id="KW-0378">Hydrolase</keyword>
<dbReference type="PATRIC" id="fig|1447256.3.peg.914"/>
<dbReference type="InterPro" id="IPR005300">
    <property type="entry name" value="MltA_B"/>
</dbReference>
<comment type="catalytic activity">
    <reaction evidence="1">
        <text>Exolytic cleavage of the (1-&gt;4)-beta-glycosidic linkage between N-acetylmuramic acid (MurNAc) and N-acetylglucosamine (GlcNAc) residues in peptidoglycan, from either the reducing or the non-reducing ends of the peptidoglycan chains, with concomitant formation of a 1,6-anhydrobond in the MurNAc residue.</text>
        <dbReference type="EC" id="4.2.2.n1"/>
    </reaction>
</comment>
<dbReference type="InterPro" id="IPR026044">
    <property type="entry name" value="MltA"/>
</dbReference>
<evidence type="ECO:0000256" key="3">
    <source>
        <dbReference type="ARBA" id="ARBA00023239"/>
    </source>
</evidence>
<dbReference type="PIRSF" id="PIRSF019422">
    <property type="entry name" value="MltA"/>
    <property type="match status" value="1"/>
</dbReference>
<dbReference type="PANTHER" id="PTHR30124:SF0">
    <property type="entry name" value="MEMBRANE-BOUND LYTIC MUREIN TRANSGLYCOSYLASE A"/>
    <property type="match status" value="1"/>
</dbReference>
<dbReference type="GO" id="GO:0009253">
    <property type="term" value="P:peptidoglycan catabolic process"/>
    <property type="evidence" value="ECO:0007669"/>
    <property type="project" value="TreeGrafter"/>
</dbReference>
<protein>
    <recommendedName>
        <fullName evidence="2">peptidoglycan lytic exotransglycosylase</fullName>
        <ecNumber evidence="2">4.2.2.n1</ecNumber>
    </recommendedName>
    <alternativeName>
        <fullName evidence="5">Murein hydrolase A</fullName>
    </alternativeName>
</protein>
<evidence type="ECO:0000256" key="2">
    <source>
        <dbReference type="ARBA" id="ARBA00012587"/>
    </source>
</evidence>
<evidence type="ECO:0000256" key="1">
    <source>
        <dbReference type="ARBA" id="ARBA00001420"/>
    </source>
</evidence>
<accession>A0A0G9K9N7</accession>
<evidence type="ECO:0000259" key="6">
    <source>
        <dbReference type="SMART" id="SM00925"/>
    </source>
</evidence>
<dbReference type="Pfam" id="PF06725">
    <property type="entry name" value="3D"/>
    <property type="match status" value="1"/>
</dbReference>
<dbReference type="Proteomes" id="UP000035514">
    <property type="component" value="Unassembled WGS sequence"/>
</dbReference>
<dbReference type="Gene3D" id="2.40.240.50">
    <property type="entry name" value="Barwin-like endoglucanases"/>
    <property type="match status" value="1"/>
</dbReference>
<dbReference type="GO" id="GO:0071555">
    <property type="term" value="P:cell wall organization"/>
    <property type="evidence" value="ECO:0007669"/>
    <property type="project" value="UniProtKB-KW"/>
</dbReference>
<gene>
    <name evidence="7" type="ORF">AA20_04705</name>
</gene>
<dbReference type="Gene3D" id="2.40.40.10">
    <property type="entry name" value="RlpA-like domain"/>
    <property type="match status" value="1"/>
</dbReference>
<evidence type="ECO:0000313" key="8">
    <source>
        <dbReference type="Proteomes" id="UP000035514"/>
    </source>
</evidence>
<dbReference type="EMBL" id="JAIQ01000077">
    <property type="protein sequence ID" value="KLE00943.1"/>
    <property type="molecule type" value="Genomic_DNA"/>
</dbReference>
<dbReference type="AlphaFoldDB" id="A0A0G9K9N7"/>
<dbReference type="EC" id="4.2.2.n1" evidence="2"/>
<dbReference type="SUPFAM" id="SSF50685">
    <property type="entry name" value="Barwin-like endoglucanases"/>
    <property type="match status" value="1"/>
</dbReference>
<evidence type="ECO:0000256" key="5">
    <source>
        <dbReference type="ARBA" id="ARBA00030918"/>
    </source>
</evidence>
<dbReference type="Pfam" id="PF03562">
    <property type="entry name" value="MltA"/>
    <property type="match status" value="1"/>
</dbReference>
<dbReference type="InterPro" id="IPR010611">
    <property type="entry name" value="3D_dom"/>
</dbReference>
<name>A0A0G9K9N7_9BACT</name>
<dbReference type="PROSITE" id="PS51257">
    <property type="entry name" value="PROKAR_LIPOPROTEIN"/>
    <property type="match status" value="1"/>
</dbReference>